<dbReference type="PANTHER" id="PTHR45686:SF4">
    <property type="entry name" value="ADP-RIBOSYLATION FACTOR GTPASE ACTIVATING PROTEIN 3, ISOFORM H"/>
    <property type="match status" value="1"/>
</dbReference>
<protein>
    <recommendedName>
        <fullName evidence="6">Arf-GAP domain-containing protein</fullName>
    </recommendedName>
</protein>
<dbReference type="AlphaFoldDB" id="A0A2N5W7B4"/>
<dbReference type="GO" id="GO:0000139">
    <property type="term" value="C:Golgi membrane"/>
    <property type="evidence" value="ECO:0007669"/>
    <property type="project" value="GOC"/>
</dbReference>
<keyword evidence="4" id="KW-0862">Zinc</keyword>
<keyword evidence="3" id="KW-0863">Zinc-finger</keyword>
<dbReference type="EMBL" id="PGCJ01000005">
    <property type="protein sequence ID" value="PLW58126.1"/>
    <property type="molecule type" value="Genomic_DNA"/>
</dbReference>
<evidence type="ECO:0000256" key="3">
    <source>
        <dbReference type="ARBA" id="ARBA00022771"/>
    </source>
</evidence>
<dbReference type="Pfam" id="PF01412">
    <property type="entry name" value="ArfGap"/>
    <property type="match status" value="1"/>
</dbReference>
<evidence type="ECO:0000313" key="7">
    <source>
        <dbReference type="EMBL" id="PLW58126.1"/>
    </source>
</evidence>
<dbReference type="GO" id="GO:0005096">
    <property type="term" value="F:GTPase activator activity"/>
    <property type="evidence" value="ECO:0007669"/>
    <property type="project" value="UniProtKB-KW"/>
</dbReference>
<keyword evidence="2" id="KW-0479">Metal-binding</keyword>
<dbReference type="STRING" id="200324.A0A2N5W7B4"/>
<dbReference type="Gene3D" id="1.10.220.150">
    <property type="entry name" value="Arf GTPase activating protein"/>
    <property type="match status" value="1"/>
</dbReference>
<dbReference type="PANTHER" id="PTHR45686">
    <property type="entry name" value="ADP-RIBOSYLATION FACTOR GTPASE ACTIVATING PROTEIN 3, ISOFORM H-RELATED"/>
    <property type="match status" value="1"/>
</dbReference>
<dbReference type="Proteomes" id="UP000235388">
    <property type="component" value="Unassembled WGS sequence"/>
</dbReference>
<dbReference type="GO" id="GO:0008270">
    <property type="term" value="F:zinc ion binding"/>
    <property type="evidence" value="ECO:0007669"/>
    <property type="project" value="UniProtKB-KW"/>
</dbReference>
<dbReference type="SUPFAM" id="SSF57863">
    <property type="entry name" value="ArfGap/RecO-like zinc finger"/>
    <property type="match status" value="1"/>
</dbReference>
<evidence type="ECO:0000259" key="6">
    <source>
        <dbReference type="Pfam" id="PF01412"/>
    </source>
</evidence>
<accession>A0A2N5W7B4</accession>
<organism evidence="7 8">
    <name type="scientific">Puccinia coronata f. sp. avenae</name>
    <dbReference type="NCBI Taxonomy" id="200324"/>
    <lineage>
        <taxon>Eukaryota</taxon>
        <taxon>Fungi</taxon>
        <taxon>Dikarya</taxon>
        <taxon>Basidiomycota</taxon>
        <taxon>Pucciniomycotina</taxon>
        <taxon>Pucciniomycetes</taxon>
        <taxon>Pucciniales</taxon>
        <taxon>Pucciniaceae</taxon>
        <taxon>Puccinia</taxon>
    </lineage>
</organism>
<dbReference type="InterPro" id="IPR038508">
    <property type="entry name" value="ArfGAP_dom_sf"/>
</dbReference>
<comment type="caution">
    <text evidence="7">The sequence shown here is derived from an EMBL/GenBank/DDBJ whole genome shotgun (WGS) entry which is preliminary data.</text>
</comment>
<name>A0A2N5W7B4_9BASI</name>
<sequence length="347" mass="35953">MLKMAAGPTKAEITQIFASLKNQKVNKMCFDCGAKNPTWSSVTFGVPMVMGAVKDDEGGRQRLIPRLSEQASWGLLGLVRHEGKILIQSGGPIRGGTEASLFGRQVPARARPVFFGGRDAQIGRRRLDGRAWDKPASLTPAIAAAPSSAKLAGMGTGSLTPNGSKPASRAASPNPAVPAAPRTIQSSTLRAPASSNSSAPSTNPTTAYSSKSSPSGAQPTLLVEQVALLNRSPGSPAKPACSTSVPAEQAGRLACLPSWSQLVRQVCLLAEPVPAQLAGLPARQASTSSAGRFACSPSRYQLSWQVCLLAELVPAAERAGLLARGAGISSVGTSTYSPRCYQVRGQV</sequence>
<dbReference type="InterPro" id="IPR037278">
    <property type="entry name" value="ARFGAP/RecO"/>
</dbReference>
<keyword evidence="1" id="KW-0343">GTPase activation</keyword>
<evidence type="ECO:0000313" key="8">
    <source>
        <dbReference type="Proteomes" id="UP000235388"/>
    </source>
</evidence>
<dbReference type="GO" id="GO:0048205">
    <property type="term" value="P:COPI coating of Golgi vesicle"/>
    <property type="evidence" value="ECO:0007669"/>
    <property type="project" value="TreeGrafter"/>
</dbReference>
<keyword evidence="8" id="KW-1185">Reference proteome</keyword>
<evidence type="ECO:0000256" key="1">
    <source>
        <dbReference type="ARBA" id="ARBA00022468"/>
    </source>
</evidence>
<gene>
    <name evidence="7" type="ORF">PCANC_04127</name>
</gene>
<dbReference type="InterPro" id="IPR001164">
    <property type="entry name" value="ArfGAP_dom"/>
</dbReference>
<feature type="compositionally biased region" description="Low complexity" evidence="5">
    <location>
        <begin position="166"/>
        <end position="182"/>
    </location>
</feature>
<evidence type="ECO:0000256" key="2">
    <source>
        <dbReference type="ARBA" id="ARBA00022723"/>
    </source>
</evidence>
<proteinExistence type="predicted"/>
<reference evidence="7 8" key="1">
    <citation type="submission" date="2017-11" db="EMBL/GenBank/DDBJ databases">
        <title>De novo assembly and phasing of dikaryotic genomes from two isolates of Puccinia coronata f. sp. avenae, the causal agent of oat crown rust.</title>
        <authorList>
            <person name="Miller M.E."/>
            <person name="Zhang Y."/>
            <person name="Omidvar V."/>
            <person name="Sperschneider J."/>
            <person name="Schwessinger B."/>
            <person name="Raley C."/>
            <person name="Palmer J.M."/>
            <person name="Garnica D."/>
            <person name="Upadhyaya N."/>
            <person name="Rathjen J."/>
            <person name="Taylor J.M."/>
            <person name="Park R.F."/>
            <person name="Dodds P.N."/>
            <person name="Hirsch C.D."/>
            <person name="Kianian S.F."/>
            <person name="Figueroa M."/>
        </authorList>
    </citation>
    <scope>NUCLEOTIDE SEQUENCE [LARGE SCALE GENOMIC DNA]</scope>
    <source>
        <strain evidence="7">12NC29</strain>
    </source>
</reference>
<feature type="domain" description="Arf-GAP" evidence="6">
    <location>
        <begin position="15"/>
        <end position="46"/>
    </location>
</feature>
<feature type="compositionally biased region" description="Low complexity" evidence="5">
    <location>
        <begin position="191"/>
        <end position="210"/>
    </location>
</feature>
<feature type="region of interest" description="Disordered" evidence="5">
    <location>
        <begin position="153"/>
        <end position="217"/>
    </location>
</feature>
<dbReference type="OrthoDB" id="983479at2759"/>
<evidence type="ECO:0000256" key="5">
    <source>
        <dbReference type="SAM" id="MobiDB-lite"/>
    </source>
</evidence>
<evidence type="ECO:0000256" key="4">
    <source>
        <dbReference type="ARBA" id="ARBA00022833"/>
    </source>
</evidence>